<proteinExistence type="predicted"/>
<comment type="caution">
    <text evidence="2">The sequence shown here is derived from an EMBL/GenBank/DDBJ whole genome shotgun (WGS) entry which is preliminary data.</text>
</comment>
<keyword evidence="3" id="KW-1185">Reference proteome</keyword>
<dbReference type="OMA" id="QNALLIC"/>
<accession>A0A1M2V237</accession>
<feature type="region of interest" description="Disordered" evidence="1">
    <location>
        <begin position="268"/>
        <end position="299"/>
    </location>
</feature>
<dbReference type="AlphaFoldDB" id="A0A1M2V237"/>
<dbReference type="EMBL" id="MNAD01001728">
    <property type="protein sequence ID" value="OJT01652.1"/>
    <property type="molecule type" value="Genomic_DNA"/>
</dbReference>
<evidence type="ECO:0000256" key="1">
    <source>
        <dbReference type="SAM" id="MobiDB-lite"/>
    </source>
</evidence>
<dbReference type="OrthoDB" id="3060478at2759"/>
<dbReference type="Proteomes" id="UP000184267">
    <property type="component" value="Unassembled WGS sequence"/>
</dbReference>
<evidence type="ECO:0000313" key="2">
    <source>
        <dbReference type="EMBL" id="OJT01652.1"/>
    </source>
</evidence>
<organism evidence="2 3">
    <name type="scientific">Trametes pubescens</name>
    <name type="common">White-rot fungus</name>
    <dbReference type="NCBI Taxonomy" id="154538"/>
    <lineage>
        <taxon>Eukaryota</taxon>
        <taxon>Fungi</taxon>
        <taxon>Dikarya</taxon>
        <taxon>Basidiomycota</taxon>
        <taxon>Agaricomycotina</taxon>
        <taxon>Agaricomycetes</taxon>
        <taxon>Polyporales</taxon>
        <taxon>Polyporaceae</taxon>
        <taxon>Trametes</taxon>
    </lineage>
</organism>
<gene>
    <name evidence="2" type="ORF">TRAPUB_7910</name>
</gene>
<evidence type="ECO:0000313" key="3">
    <source>
        <dbReference type="Proteomes" id="UP000184267"/>
    </source>
</evidence>
<reference evidence="2 3" key="1">
    <citation type="submission" date="2016-10" db="EMBL/GenBank/DDBJ databases">
        <title>Genome sequence of the basidiomycete white-rot fungus Trametes pubescens.</title>
        <authorList>
            <person name="Makela M.R."/>
            <person name="Granchi Z."/>
            <person name="Peng M."/>
            <person name="De Vries R.P."/>
            <person name="Grigoriev I."/>
            <person name="Riley R."/>
            <person name="Hilden K."/>
        </authorList>
    </citation>
    <scope>NUCLEOTIDE SEQUENCE [LARGE SCALE GENOMIC DNA]</scope>
    <source>
        <strain evidence="2 3">FBCC735</strain>
    </source>
</reference>
<protein>
    <submittedName>
        <fullName evidence="2">Uncharacterized protein</fullName>
    </submittedName>
</protein>
<name>A0A1M2V237_TRAPU</name>
<sequence>MSKLSGSATTDTHATESRVVFDKPKLQILPKVRAISYRSLKTCVDISVRLRSPPGAFSTFVNREIRRHSSFPILSDGGFAFFGGLLQWCDPPSQNALLICPTRHYTPNSAPVESKGPHSSWSKATEWASLPSQRREIFDADGDQLVYAGTFLVHAGPKVLQLEDLPQPVNEALLRELACRTFDPASKSQKTKAKAYLRALAQLYTEGAITVQVLGLQRVGFNDKFFSILRKAYGKRSKGRARSETQRSASSADLQWLDDYLGDGTAVASAKRAREEEPEPEAGPSKVRRLDEFLSDGWF</sequence>